<dbReference type="AlphaFoldDB" id="A0A498LBN2"/>
<protein>
    <submittedName>
        <fullName evidence="2">Uncharacterized protein</fullName>
    </submittedName>
</protein>
<sequence>MPDYWLLWPVLKEKLDEVGKVLFTLHGNALMDFMRCQEPCFALCWSILSLGGLRRSLSSSRQMAWGANETSSSCPRPFGRSVLNTKSGASAKPDSEQIRAGKNVGGGLEGEEEQI</sequence>
<accession>A0A498LBN2</accession>
<evidence type="ECO:0000313" key="3">
    <source>
        <dbReference type="Proteomes" id="UP000290572"/>
    </source>
</evidence>
<dbReference type="EMBL" id="QBIY01013392">
    <property type="protein sequence ID" value="RXN05721.1"/>
    <property type="molecule type" value="Genomic_DNA"/>
</dbReference>
<comment type="caution">
    <text evidence="2">The sequence shown here is derived from an EMBL/GenBank/DDBJ whole genome shotgun (WGS) entry which is preliminary data.</text>
</comment>
<name>A0A498LBN2_LABRO</name>
<evidence type="ECO:0000313" key="2">
    <source>
        <dbReference type="EMBL" id="RXN05721.1"/>
    </source>
</evidence>
<reference evidence="2 3" key="1">
    <citation type="submission" date="2018-03" db="EMBL/GenBank/DDBJ databases">
        <title>Draft genome sequence of Rohu Carp (Labeo rohita).</title>
        <authorList>
            <person name="Das P."/>
            <person name="Kushwaha B."/>
            <person name="Joshi C.G."/>
            <person name="Kumar D."/>
            <person name="Nagpure N.S."/>
            <person name="Sahoo L."/>
            <person name="Das S.P."/>
            <person name="Bit A."/>
            <person name="Patnaik S."/>
            <person name="Meher P.K."/>
            <person name="Jayasankar P."/>
            <person name="Koringa P.G."/>
            <person name="Patel N.V."/>
            <person name="Hinsu A.T."/>
            <person name="Kumar R."/>
            <person name="Pandey M."/>
            <person name="Agarwal S."/>
            <person name="Srivastava S."/>
            <person name="Singh M."/>
            <person name="Iquebal M.A."/>
            <person name="Jaiswal S."/>
            <person name="Angadi U.B."/>
            <person name="Kumar N."/>
            <person name="Raza M."/>
            <person name="Shah T.M."/>
            <person name="Rai A."/>
            <person name="Jena J.K."/>
        </authorList>
    </citation>
    <scope>NUCLEOTIDE SEQUENCE [LARGE SCALE GENOMIC DNA]</scope>
    <source>
        <strain evidence="2">DASCIFA01</strain>
        <tissue evidence="2">Testis</tissue>
    </source>
</reference>
<organism evidence="2 3">
    <name type="scientific">Labeo rohita</name>
    <name type="common">Indian major carp</name>
    <name type="synonym">Cyprinus rohita</name>
    <dbReference type="NCBI Taxonomy" id="84645"/>
    <lineage>
        <taxon>Eukaryota</taxon>
        <taxon>Metazoa</taxon>
        <taxon>Chordata</taxon>
        <taxon>Craniata</taxon>
        <taxon>Vertebrata</taxon>
        <taxon>Euteleostomi</taxon>
        <taxon>Actinopterygii</taxon>
        <taxon>Neopterygii</taxon>
        <taxon>Teleostei</taxon>
        <taxon>Ostariophysi</taxon>
        <taxon>Cypriniformes</taxon>
        <taxon>Cyprinidae</taxon>
        <taxon>Labeoninae</taxon>
        <taxon>Labeonini</taxon>
        <taxon>Labeo</taxon>
    </lineage>
</organism>
<keyword evidence="3" id="KW-1185">Reference proteome</keyword>
<evidence type="ECO:0000256" key="1">
    <source>
        <dbReference type="SAM" id="MobiDB-lite"/>
    </source>
</evidence>
<feature type="region of interest" description="Disordered" evidence="1">
    <location>
        <begin position="67"/>
        <end position="115"/>
    </location>
</feature>
<proteinExistence type="predicted"/>
<gene>
    <name evidence="2" type="ORF">ROHU_033216</name>
</gene>
<dbReference type="Proteomes" id="UP000290572">
    <property type="component" value="Unassembled WGS sequence"/>
</dbReference>